<evidence type="ECO:0000256" key="2">
    <source>
        <dbReference type="ARBA" id="ARBA00023315"/>
    </source>
</evidence>
<name>A0ABY5Z6L4_9ACTN</name>
<feature type="domain" description="N-acetyltransferase" evidence="3">
    <location>
        <begin position="10"/>
        <end position="164"/>
    </location>
</feature>
<keyword evidence="5" id="KW-1185">Reference proteome</keyword>
<dbReference type="SUPFAM" id="SSF55729">
    <property type="entry name" value="Acyl-CoA N-acyltransferases (Nat)"/>
    <property type="match status" value="1"/>
</dbReference>
<evidence type="ECO:0000313" key="4">
    <source>
        <dbReference type="EMBL" id="UWZ37690.1"/>
    </source>
</evidence>
<dbReference type="PANTHER" id="PTHR10545">
    <property type="entry name" value="DIAMINE N-ACETYLTRANSFERASE"/>
    <property type="match status" value="1"/>
</dbReference>
<dbReference type="InterPro" id="IPR016181">
    <property type="entry name" value="Acyl_CoA_acyltransferase"/>
</dbReference>
<dbReference type="Gene3D" id="3.40.630.30">
    <property type="match status" value="1"/>
</dbReference>
<keyword evidence="1" id="KW-0808">Transferase</keyword>
<gene>
    <name evidence="4" type="ORF">Drose_05305</name>
</gene>
<accession>A0ABY5Z6L4</accession>
<dbReference type="InterPro" id="IPR000182">
    <property type="entry name" value="GNAT_dom"/>
</dbReference>
<reference evidence="4" key="1">
    <citation type="submission" date="2021-04" db="EMBL/GenBank/DDBJ databases">
        <title>Biosynthetic gene clusters of Dactylosporangioum roseum.</title>
        <authorList>
            <person name="Hartkoorn R.C."/>
            <person name="Beaudoing E."/>
            <person name="Hot D."/>
            <person name="Moureu S."/>
        </authorList>
    </citation>
    <scope>NUCLEOTIDE SEQUENCE</scope>
    <source>
        <strain evidence="4">NRRL B-16295</strain>
    </source>
</reference>
<dbReference type="InterPro" id="IPR051016">
    <property type="entry name" value="Diverse_Substrate_AcTransf"/>
</dbReference>
<dbReference type="EMBL" id="CP073721">
    <property type="protein sequence ID" value="UWZ37690.1"/>
    <property type="molecule type" value="Genomic_DNA"/>
</dbReference>
<organism evidence="4 5">
    <name type="scientific">Dactylosporangium roseum</name>
    <dbReference type="NCBI Taxonomy" id="47989"/>
    <lineage>
        <taxon>Bacteria</taxon>
        <taxon>Bacillati</taxon>
        <taxon>Actinomycetota</taxon>
        <taxon>Actinomycetes</taxon>
        <taxon>Micromonosporales</taxon>
        <taxon>Micromonosporaceae</taxon>
        <taxon>Dactylosporangium</taxon>
    </lineage>
</organism>
<proteinExistence type="predicted"/>
<evidence type="ECO:0000259" key="3">
    <source>
        <dbReference type="PROSITE" id="PS51186"/>
    </source>
</evidence>
<dbReference type="PROSITE" id="PS51186">
    <property type="entry name" value="GNAT"/>
    <property type="match status" value="1"/>
</dbReference>
<dbReference type="Proteomes" id="UP001058271">
    <property type="component" value="Chromosome"/>
</dbReference>
<evidence type="ECO:0000313" key="5">
    <source>
        <dbReference type="Proteomes" id="UP001058271"/>
    </source>
</evidence>
<protein>
    <submittedName>
        <fullName evidence="4">GNAT family N-acetyltransferase</fullName>
    </submittedName>
</protein>
<evidence type="ECO:0000256" key="1">
    <source>
        <dbReference type="ARBA" id="ARBA00022679"/>
    </source>
</evidence>
<dbReference type="PANTHER" id="PTHR10545:SF29">
    <property type="entry name" value="GH14572P-RELATED"/>
    <property type="match status" value="1"/>
</dbReference>
<dbReference type="Pfam" id="PF00583">
    <property type="entry name" value="Acetyltransf_1"/>
    <property type="match status" value="1"/>
</dbReference>
<dbReference type="CDD" id="cd04301">
    <property type="entry name" value="NAT_SF"/>
    <property type="match status" value="1"/>
</dbReference>
<sequence length="171" mass="18538">MGGLLCLEVPVIRPAVPDDVSAIVEMVHELAAFERAPDECHLTAELLTTALFGPDPRVYCHVAVEDGRPIGMALWFLTFSTWEGVHGIHLEDLYVRESARGTGAGKALVAELARICVERGYPRLEWAVLDWNPARRFYEALGAGHKSDWLPYRLSGAPLAALAASSGAATS</sequence>
<keyword evidence="2" id="KW-0012">Acyltransferase</keyword>